<dbReference type="GO" id="GO:0043190">
    <property type="term" value="C:ATP-binding cassette (ABC) transporter complex"/>
    <property type="evidence" value="ECO:0007669"/>
    <property type="project" value="TreeGrafter"/>
</dbReference>
<feature type="transmembrane region" description="Helical" evidence="7">
    <location>
        <begin position="138"/>
        <end position="165"/>
    </location>
</feature>
<keyword evidence="4 7" id="KW-0812">Transmembrane</keyword>
<dbReference type="PATRIC" id="fig|1458461.3.peg.3041"/>
<feature type="transmembrane region" description="Helical" evidence="7">
    <location>
        <begin position="70"/>
        <end position="88"/>
    </location>
</feature>
<accession>X5MF02</accession>
<dbReference type="KEGG" id="pect:BN1012_Phect3035"/>
<evidence type="ECO:0000256" key="5">
    <source>
        <dbReference type="ARBA" id="ARBA00022989"/>
    </source>
</evidence>
<dbReference type="GO" id="GO:0015226">
    <property type="term" value="F:carnitine transmembrane transporter activity"/>
    <property type="evidence" value="ECO:0007669"/>
    <property type="project" value="TreeGrafter"/>
</dbReference>
<reference evidence="9 10" key="1">
    <citation type="journal article" date="2014" name="Front. Genet.">
        <title>Genome and metabolic network of "Candidatus Phaeomarinobacter ectocarpi" Ec32, a new candidate genus of Alphaproteobacteria frequently associated with brown algae.</title>
        <authorList>
            <person name="Dittami S.M."/>
            <person name="Barbeyron T."/>
            <person name="Boyen C."/>
            <person name="Cambefort J."/>
            <person name="Collet G."/>
            <person name="Delage L."/>
            <person name="Gobet A."/>
            <person name="Groisillier A."/>
            <person name="Leblanc C."/>
            <person name="Michel G."/>
            <person name="Scornet D."/>
            <person name="Siegel A."/>
            <person name="Tapia J.E."/>
            <person name="Tonon T."/>
        </authorList>
    </citation>
    <scope>NUCLEOTIDE SEQUENCE [LARGE SCALE GENOMIC DNA]</scope>
    <source>
        <strain evidence="9 10">Ec32</strain>
    </source>
</reference>
<name>X5MF02_9HYPH</name>
<dbReference type="InterPro" id="IPR035906">
    <property type="entry name" value="MetI-like_sf"/>
</dbReference>
<feature type="transmembrane region" description="Helical" evidence="7">
    <location>
        <begin position="218"/>
        <end position="237"/>
    </location>
</feature>
<evidence type="ECO:0000259" key="8">
    <source>
        <dbReference type="PROSITE" id="PS50928"/>
    </source>
</evidence>
<comment type="similarity">
    <text evidence="7">Belongs to the binding-protein-dependent transport system permease family.</text>
</comment>
<evidence type="ECO:0000313" key="9">
    <source>
        <dbReference type="EMBL" id="CDO61247.1"/>
    </source>
</evidence>
<feature type="transmembrane region" description="Helical" evidence="7">
    <location>
        <begin position="249"/>
        <end position="266"/>
    </location>
</feature>
<evidence type="ECO:0000256" key="1">
    <source>
        <dbReference type="ARBA" id="ARBA00004651"/>
    </source>
</evidence>
<dbReference type="PROSITE" id="PS50928">
    <property type="entry name" value="ABC_TM1"/>
    <property type="match status" value="1"/>
</dbReference>
<dbReference type="Gene3D" id="1.10.3720.10">
    <property type="entry name" value="MetI-like"/>
    <property type="match status" value="1"/>
</dbReference>
<organism evidence="9 10">
    <name type="scientific">Candidatus Phaeomarinibacter ectocarpi</name>
    <dbReference type="NCBI Taxonomy" id="1458461"/>
    <lineage>
        <taxon>Bacteria</taxon>
        <taxon>Pseudomonadati</taxon>
        <taxon>Pseudomonadota</taxon>
        <taxon>Alphaproteobacteria</taxon>
        <taxon>Hyphomicrobiales</taxon>
        <taxon>Parvibaculaceae</taxon>
        <taxon>Candidatus Phaeomarinibacter</taxon>
    </lineage>
</organism>
<dbReference type="PANTHER" id="PTHR47737:SF1">
    <property type="entry name" value="GLYCINE BETAINE_PROLINE BETAINE TRANSPORT SYSTEM PERMEASE PROTEIN PROW"/>
    <property type="match status" value="1"/>
</dbReference>
<keyword evidence="2 7" id="KW-0813">Transport</keyword>
<dbReference type="Proteomes" id="UP000032160">
    <property type="component" value="Chromosome I"/>
</dbReference>
<keyword evidence="6 7" id="KW-0472">Membrane</keyword>
<dbReference type="OrthoDB" id="9815258at2"/>
<feature type="domain" description="ABC transmembrane type-1" evidence="8">
    <location>
        <begin position="91"/>
        <end position="270"/>
    </location>
</feature>
<dbReference type="GO" id="GO:0005275">
    <property type="term" value="F:amine transmembrane transporter activity"/>
    <property type="evidence" value="ECO:0007669"/>
    <property type="project" value="TreeGrafter"/>
</dbReference>
<dbReference type="EMBL" id="HG966617">
    <property type="protein sequence ID" value="CDO61247.1"/>
    <property type="molecule type" value="Genomic_DNA"/>
</dbReference>
<evidence type="ECO:0000256" key="6">
    <source>
        <dbReference type="ARBA" id="ARBA00023136"/>
    </source>
</evidence>
<protein>
    <submittedName>
        <fullName evidence="9">Glycine betaine transport system permease protein</fullName>
    </submittedName>
</protein>
<feature type="transmembrane region" description="Helical" evidence="7">
    <location>
        <begin position="44"/>
        <end position="63"/>
    </location>
</feature>
<feature type="transmembrane region" description="Helical" evidence="7">
    <location>
        <begin position="94"/>
        <end position="117"/>
    </location>
</feature>
<dbReference type="Pfam" id="PF00528">
    <property type="entry name" value="BPD_transp_1"/>
    <property type="match status" value="1"/>
</dbReference>
<keyword evidence="10" id="KW-1185">Reference proteome</keyword>
<dbReference type="PANTHER" id="PTHR47737">
    <property type="entry name" value="GLYCINE BETAINE/PROLINE BETAINE TRANSPORT SYSTEM PERMEASE PROTEIN PROW"/>
    <property type="match status" value="1"/>
</dbReference>
<evidence type="ECO:0000256" key="7">
    <source>
        <dbReference type="RuleBase" id="RU363032"/>
    </source>
</evidence>
<dbReference type="CDD" id="cd06261">
    <property type="entry name" value="TM_PBP2"/>
    <property type="match status" value="1"/>
</dbReference>
<dbReference type="HOGENOM" id="CLU_028473_1_0_5"/>
<dbReference type="GO" id="GO:0015871">
    <property type="term" value="P:choline transport"/>
    <property type="evidence" value="ECO:0007669"/>
    <property type="project" value="TreeGrafter"/>
</dbReference>
<dbReference type="STRING" id="1458461.BN1012_Phect3035"/>
<evidence type="ECO:0000256" key="4">
    <source>
        <dbReference type="ARBA" id="ARBA00022692"/>
    </source>
</evidence>
<evidence type="ECO:0000313" key="10">
    <source>
        <dbReference type="Proteomes" id="UP000032160"/>
    </source>
</evidence>
<keyword evidence="5 7" id="KW-1133">Transmembrane helix</keyword>
<proteinExistence type="inferred from homology"/>
<dbReference type="AlphaFoldDB" id="X5MF02"/>
<comment type="subcellular location">
    <subcellularLocation>
        <location evidence="1 7">Cell membrane</location>
        <topology evidence="1 7">Multi-pass membrane protein</topology>
    </subcellularLocation>
</comment>
<evidence type="ECO:0000256" key="2">
    <source>
        <dbReference type="ARBA" id="ARBA00022448"/>
    </source>
</evidence>
<dbReference type="FunFam" id="1.10.3720.10:FF:000001">
    <property type="entry name" value="Glycine betaine ABC transporter, permease"/>
    <property type="match status" value="1"/>
</dbReference>
<evidence type="ECO:0000256" key="3">
    <source>
        <dbReference type="ARBA" id="ARBA00022475"/>
    </source>
</evidence>
<dbReference type="GO" id="GO:0031460">
    <property type="term" value="P:glycine betaine transport"/>
    <property type="evidence" value="ECO:0007669"/>
    <property type="project" value="TreeGrafter"/>
</dbReference>
<keyword evidence="3" id="KW-1003">Cell membrane</keyword>
<gene>
    <name evidence="9" type="ORF">BN1012_Phect3035</name>
</gene>
<dbReference type="SUPFAM" id="SSF161098">
    <property type="entry name" value="MetI-like"/>
    <property type="match status" value="1"/>
</dbReference>
<dbReference type="RefSeq" id="WP_043949099.1">
    <property type="nucleotide sequence ID" value="NZ_HG966617.1"/>
</dbReference>
<sequence>MFPDFGSPLRDAANAAIDWLIITHGNSFDAVSDALLGAFLFVELPLRAMPPWAVLLVVAILAFAASRKILLTLICTGGMWLLGALGVWDEAMQSLAIVLVSVGVCAVFGVPLGIAMAKSATVRRMLSPVLDLMQTIPSFVYLIPVAMLLGLGKVPAILATVVYALPPLIRLTDLGLRLIEQELLEAADAFGATAMQRLVSVELPLAAPNILQGINQTTMMALAMVVIASMVGAPGLGQTVLEGLQRADVGKGLIGGLSIVLLAIVLDRITQAFGSRRLTSRGDDTP</sequence>
<dbReference type="InterPro" id="IPR000515">
    <property type="entry name" value="MetI-like"/>
</dbReference>